<evidence type="ECO:0008006" key="5">
    <source>
        <dbReference type="Google" id="ProtNLM"/>
    </source>
</evidence>
<dbReference type="EMBL" id="JXJN01013049">
    <property type="status" value="NOT_ANNOTATED_CDS"/>
    <property type="molecule type" value="Genomic_DNA"/>
</dbReference>
<dbReference type="Proteomes" id="UP000092460">
    <property type="component" value="Unassembled WGS sequence"/>
</dbReference>
<proteinExistence type="predicted"/>
<keyword evidence="2" id="KW-0732">Signal</keyword>
<feature type="compositionally biased region" description="Basic residues" evidence="1">
    <location>
        <begin position="86"/>
        <end position="98"/>
    </location>
</feature>
<reference evidence="4" key="1">
    <citation type="submission" date="2015-01" db="EMBL/GenBank/DDBJ databases">
        <authorList>
            <person name="Aksoy S."/>
            <person name="Warren W."/>
            <person name="Wilson R.K."/>
        </authorList>
    </citation>
    <scope>NUCLEOTIDE SEQUENCE [LARGE SCALE GENOMIC DNA]</scope>
    <source>
        <strain evidence="4">IAEA</strain>
    </source>
</reference>
<dbReference type="EnsemblMetazoa" id="GPPI027809-RA">
    <property type="protein sequence ID" value="GPPI027809-PA"/>
    <property type="gene ID" value="GPPI027809"/>
</dbReference>
<evidence type="ECO:0000256" key="2">
    <source>
        <dbReference type="SAM" id="SignalP"/>
    </source>
</evidence>
<evidence type="ECO:0000256" key="1">
    <source>
        <dbReference type="SAM" id="MobiDB-lite"/>
    </source>
</evidence>
<dbReference type="EMBL" id="JXJN01013050">
    <property type="status" value="NOT_ANNOTATED_CDS"/>
    <property type="molecule type" value="Genomic_DNA"/>
</dbReference>
<accession>A0A1B0BEW6</accession>
<evidence type="ECO:0000313" key="4">
    <source>
        <dbReference type="Proteomes" id="UP000092460"/>
    </source>
</evidence>
<sequence length="98" mass="11149">MSPSGHTALYALAIWIWQIKCHCDRLELCLLHDAARFLQGSPQTKATLNSLKHDVFICSSRDSIIRFSVKATNNNNHNNNNNTNNKSHKSKRATVRFL</sequence>
<dbReference type="AlphaFoldDB" id="A0A1B0BEW6"/>
<feature type="chain" id="PRO_5008404779" description="Secreted protein" evidence="2">
    <location>
        <begin position="24"/>
        <end position="98"/>
    </location>
</feature>
<name>A0A1B0BEW6_9MUSC</name>
<organism evidence="3 4">
    <name type="scientific">Glossina palpalis gambiensis</name>
    <dbReference type="NCBI Taxonomy" id="67801"/>
    <lineage>
        <taxon>Eukaryota</taxon>
        <taxon>Metazoa</taxon>
        <taxon>Ecdysozoa</taxon>
        <taxon>Arthropoda</taxon>
        <taxon>Hexapoda</taxon>
        <taxon>Insecta</taxon>
        <taxon>Pterygota</taxon>
        <taxon>Neoptera</taxon>
        <taxon>Endopterygota</taxon>
        <taxon>Diptera</taxon>
        <taxon>Brachycera</taxon>
        <taxon>Muscomorpha</taxon>
        <taxon>Hippoboscoidea</taxon>
        <taxon>Glossinidae</taxon>
        <taxon>Glossina</taxon>
    </lineage>
</organism>
<feature type="signal peptide" evidence="2">
    <location>
        <begin position="1"/>
        <end position="23"/>
    </location>
</feature>
<evidence type="ECO:0000313" key="3">
    <source>
        <dbReference type="EnsemblMetazoa" id="GPPI027809-PA"/>
    </source>
</evidence>
<keyword evidence="4" id="KW-1185">Reference proteome</keyword>
<feature type="region of interest" description="Disordered" evidence="1">
    <location>
        <begin position="72"/>
        <end position="98"/>
    </location>
</feature>
<reference evidence="3" key="2">
    <citation type="submission" date="2020-05" db="UniProtKB">
        <authorList>
            <consortium name="EnsemblMetazoa"/>
        </authorList>
    </citation>
    <scope>IDENTIFICATION</scope>
    <source>
        <strain evidence="3">IAEA</strain>
    </source>
</reference>
<protein>
    <recommendedName>
        <fullName evidence="5">Secreted protein</fullName>
    </recommendedName>
</protein>
<feature type="compositionally biased region" description="Low complexity" evidence="1">
    <location>
        <begin position="72"/>
        <end position="85"/>
    </location>
</feature>
<dbReference type="VEuPathDB" id="VectorBase:GPPI027809"/>